<comment type="caution">
    <text evidence="1">The sequence shown here is derived from an EMBL/GenBank/DDBJ whole genome shotgun (WGS) entry which is preliminary data.</text>
</comment>
<dbReference type="RefSeq" id="XP_043032621.1">
    <property type="nucleotide sequence ID" value="XM_043178201.1"/>
</dbReference>
<sequence>MLSAEVVEDYIHFARSYMEEAQSSVDQDPTISPTTATSTFSSLDLGSDTMCSTTSYTSDVHAVSKEEAEFYYAGLHSGPTLLYRTGKKWFPPRGPEAYHCLKELRPVYNHLIITVWNNDLGWKVVKVLDAHTIHFTTIDVVRFKMAQFNELSEDEKDADEETVQAKKPVIGPVTIWIGVISESTSATAAHDAAQDILALLKDYQITDVDVDFCALLESTIIQGLTLLTSTQKHRLDCNSDIPTLDPSFGPLATGSRFMSTGSLCNECLFFYLPEANAYDHVDATRITEAIMRQRGHQHMLTLRKRQAVFSSSFTASTMVSQDFAARCHPTFNTPGADAVLSSLDDTLYRLPSFVLRRSTAFFASSSFTFGRDSEPIPIHEHDVVLERLLRIISGLEIPPWRKFDDLEGVLSLADAWGARSAVDIIRASITAPVFLREPLRVYAIATRFGWEEEAELASKHTLSLSLHEEQYQEALQRIPTRSLVKLFKLHRKRRDEFQMGMAWDASCKGCGESVDGSAWTALVWKMFWEMDAKSSGDRLCSLEVEEWPEMLAYWR</sequence>
<dbReference type="EMBL" id="MU250624">
    <property type="protein sequence ID" value="KAG7439117.1"/>
    <property type="molecule type" value="Genomic_DNA"/>
</dbReference>
<evidence type="ECO:0000313" key="1">
    <source>
        <dbReference type="EMBL" id="KAG7439117.1"/>
    </source>
</evidence>
<dbReference type="AlphaFoldDB" id="A0A9P8ALS0"/>
<gene>
    <name evidence="1" type="ORF">BT62DRAFT_1014357</name>
</gene>
<accession>A0A9P8ALS0</accession>
<dbReference type="Proteomes" id="UP000812287">
    <property type="component" value="Unassembled WGS sequence"/>
</dbReference>
<evidence type="ECO:0000313" key="2">
    <source>
        <dbReference type="Proteomes" id="UP000812287"/>
    </source>
</evidence>
<dbReference type="GeneID" id="66100488"/>
<organism evidence="1 2">
    <name type="scientific">Guyanagaster necrorhizus</name>
    <dbReference type="NCBI Taxonomy" id="856835"/>
    <lineage>
        <taxon>Eukaryota</taxon>
        <taxon>Fungi</taxon>
        <taxon>Dikarya</taxon>
        <taxon>Basidiomycota</taxon>
        <taxon>Agaricomycotina</taxon>
        <taxon>Agaricomycetes</taxon>
        <taxon>Agaricomycetidae</taxon>
        <taxon>Agaricales</taxon>
        <taxon>Marasmiineae</taxon>
        <taxon>Physalacriaceae</taxon>
        <taxon>Guyanagaster</taxon>
    </lineage>
</organism>
<name>A0A9P8ALS0_9AGAR</name>
<protein>
    <submittedName>
        <fullName evidence="1">Uncharacterized protein</fullName>
    </submittedName>
</protein>
<dbReference type="OrthoDB" id="3266199at2759"/>
<proteinExistence type="predicted"/>
<keyword evidence="2" id="KW-1185">Reference proteome</keyword>
<reference evidence="1" key="1">
    <citation type="submission" date="2020-11" db="EMBL/GenBank/DDBJ databases">
        <title>Adaptations for nitrogen fixation in a non-lichenized fungal sporocarp promotes dispersal by wood-feeding termites.</title>
        <authorList>
            <consortium name="DOE Joint Genome Institute"/>
            <person name="Koch R.A."/>
            <person name="Yoon G."/>
            <person name="Arayal U."/>
            <person name="Lail K."/>
            <person name="Amirebrahimi M."/>
            <person name="Labutti K."/>
            <person name="Lipzen A."/>
            <person name="Riley R."/>
            <person name="Barry K."/>
            <person name="Henrissat B."/>
            <person name="Grigoriev I.V."/>
            <person name="Herr J.R."/>
            <person name="Aime M.C."/>
        </authorList>
    </citation>
    <scope>NUCLEOTIDE SEQUENCE</scope>
    <source>
        <strain evidence="1">MCA 3950</strain>
    </source>
</reference>